<proteinExistence type="predicted"/>
<feature type="transmembrane region" description="Helical" evidence="5">
    <location>
        <begin position="736"/>
        <end position="756"/>
    </location>
</feature>
<dbReference type="InterPro" id="IPR011110">
    <property type="entry name" value="Reg_prop"/>
</dbReference>
<dbReference type="CDD" id="cd16917">
    <property type="entry name" value="HATPase_UhpB-NarQ-NarX-like"/>
    <property type="match status" value="1"/>
</dbReference>
<dbReference type="Proteomes" id="UP000531251">
    <property type="component" value="Unassembled WGS sequence"/>
</dbReference>
<name>A0A7X5XZS2_9SPHN</name>
<keyword evidence="6" id="KW-0732">Signal</keyword>
<evidence type="ECO:0000313" key="9">
    <source>
        <dbReference type="Proteomes" id="UP000531251"/>
    </source>
</evidence>
<dbReference type="Gene3D" id="3.30.565.10">
    <property type="entry name" value="Histidine kinase-like ATPase, C-terminal domain"/>
    <property type="match status" value="1"/>
</dbReference>
<evidence type="ECO:0000259" key="7">
    <source>
        <dbReference type="SMART" id="SM00387"/>
    </source>
</evidence>
<dbReference type="GO" id="GO:0000155">
    <property type="term" value="F:phosphorelay sensor kinase activity"/>
    <property type="evidence" value="ECO:0007669"/>
    <property type="project" value="InterPro"/>
</dbReference>
<dbReference type="EMBL" id="JAATJB010000008">
    <property type="protein sequence ID" value="NJB98411.1"/>
    <property type="molecule type" value="Genomic_DNA"/>
</dbReference>
<evidence type="ECO:0000256" key="2">
    <source>
        <dbReference type="ARBA" id="ARBA00022777"/>
    </source>
</evidence>
<dbReference type="GO" id="GO:0046983">
    <property type="term" value="F:protein dimerization activity"/>
    <property type="evidence" value="ECO:0007669"/>
    <property type="project" value="InterPro"/>
</dbReference>
<organism evidence="8 9">
    <name type="scientific">Sphingomonas trueperi</name>
    <dbReference type="NCBI Taxonomy" id="53317"/>
    <lineage>
        <taxon>Bacteria</taxon>
        <taxon>Pseudomonadati</taxon>
        <taxon>Pseudomonadota</taxon>
        <taxon>Alphaproteobacteria</taxon>
        <taxon>Sphingomonadales</taxon>
        <taxon>Sphingomonadaceae</taxon>
        <taxon>Sphingomonas</taxon>
    </lineage>
</organism>
<evidence type="ECO:0000256" key="3">
    <source>
        <dbReference type="ARBA" id="ARBA00023012"/>
    </source>
</evidence>
<accession>A0A7X5XZS2</accession>
<dbReference type="InterPro" id="IPR003594">
    <property type="entry name" value="HATPase_dom"/>
</dbReference>
<dbReference type="Pfam" id="PF07730">
    <property type="entry name" value="HisKA_3"/>
    <property type="match status" value="1"/>
</dbReference>
<keyword evidence="4" id="KW-0175">Coiled coil</keyword>
<dbReference type="InterPro" id="IPR015943">
    <property type="entry name" value="WD40/YVTN_repeat-like_dom_sf"/>
</dbReference>
<dbReference type="SMART" id="SM00387">
    <property type="entry name" value="HATPase_c"/>
    <property type="match status" value="1"/>
</dbReference>
<dbReference type="InterPro" id="IPR036890">
    <property type="entry name" value="HATPase_C_sf"/>
</dbReference>
<evidence type="ECO:0000256" key="5">
    <source>
        <dbReference type="SAM" id="Phobius"/>
    </source>
</evidence>
<keyword evidence="2 8" id="KW-0418">Kinase</keyword>
<comment type="caution">
    <text evidence="8">The sequence shown here is derived from an EMBL/GenBank/DDBJ whole genome shotgun (WGS) entry which is preliminary data.</text>
</comment>
<dbReference type="InterPro" id="IPR013783">
    <property type="entry name" value="Ig-like_fold"/>
</dbReference>
<dbReference type="Pfam" id="PF02518">
    <property type="entry name" value="HATPase_c"/>
    <property type="match status" value="1"/>
</dbReference>
<feature type="coiled-coil region" evidence="4">
    <location>
        <begin position="759"/>
        <end position="786"/>
    </location>
</feature>
<dbReference type="GO" id="GO:0016020">
    <property type="term" value="C:membrane"/>
    <property type="evidence" value="ECO:0007669"/>
    <property type="project" value="InterPro"/>
</dbReference>
<feature type="signal peptide" evidence="6">
    <location>
        <begin position="1"/>
        <end position="25"/>
    </location>
</feature>
<evidence type="ECO:0000256" key="1">
    <source>
        <dbReference type="ARBA" id="ARBA00022679"/>
    </source>
</evidence>
<evidence type="ECO:0000256" key="6">
    <source>
        <dbReference type="SAM" id="SignalP"/>
    </source>
</evidence>
<sequence length="972" mass="104804">MRRRRIWTMLLVPAILAAAPAPAPAQAPAQRSIDQYNLRAWHLVDGAPPDIWALAQARDGFLYLGTGAGLYRFDGISFEPVVPRLGRFPSRNITALLADPDGSLWIGHFDGQVSHLQGDRVSRYGAPNAVVEQFARGSDGTIWVAMSGLEGGLFRIGRGGIVRMGPDRGMPAGRASSVVAGRDGAIWVAAETDIRVLRPGSTRFAPVARSMYRVRLAVAPDGQIWVSGSPADATGARAAGVRIAPLPPGMHPPAADRMRFTRDGALWRTLFAGGVLQTRDPGSAAPSFTRLTTTQGLPSLVAVPLLEDHEANLWIGTNLGLFRLRPVSAATALRVNDTVLGGFELAATQDGTVYAANPHNLYRARPGEPLRWLRRFGQGIAMIEADGTDLIVSLQDRLVRLHGDSFTTVPAPAIPGPAATWGRQGDTQWISVADVGVFQLAAGRWRPLATPDQPASRLYTASGTGGGTWFYGQDRLYRRDQAGLHAIPGDRVGSIAMVSTGPAGTLVGGELGLARLDQGRLRALSDSRVPELGGITGIVQAPDGSVWINGVRGLVRTSKAAIDAAFADPHAALQHQLFTAADGLPGVAQQGAQKSTAVRGGDGRIWVADNVGIGWIDPARIVHNRLPPPVTILRLTANDRSYADPRDVALPAGTANLRIAYTALSLAESERVRFRYRLIGVDRGWIDAGTAREAYYANLGPGSWRFQVIAANNDGVWNREGATVTVTIAPHFYQTWWFRLLAIGAGAGALWLLYAWRLREQLARTRARAEAQLAERERIARELHDTLLQSMQGLMLRFQAAAYATEPGSRAQTLIDSALERADDVMMEARDRVMALRRITGPGDPQPLIDDLARCLEEEGLIVTVSREGPPLRFLPEELEQILAIVQEALANVRRHAGTLLAQVRVNSSDGRLRIEIDDQGRGIPPEIIAAGERPGHYGLKGMHERAAALGGMLEVRRGVPVGTTVRLTVVR</sequence>
<feature type="domain" description="Histidine kinase/HSP90-like ATPase" evidence="7">
    <location>
        <begin position="877"/>
        <end position="972"/>
    </location>
</feature>
<evidence type="ECO:0000313" key="8">
    <source>
        <dbReference type="EMBL" id="NJB98411.1"/>
    </source>
</evidence>
<dbReference type="Pfam" id="PF07494">
    <property type="entry name" value="Reg_prop"/>
    <property type="match status" value="1"/>
</dbReference>
<dbReference type="Gene3D" id="2.130.10.10">
    <property type="entry name" value="YVTN repeat-like/Quinoprotein amine dehydrogenase"/>
    <property type="match status" value="2"/>
</dbReference>
<keyword evidence="5" id="KW-0472">Membrane</keyword>
<dbReference type="Gene3D" id="1.20.5.1930">
    <property type="match status" value="1"/>
</dbReference>
<dbReference type="SUPFAM" id="SSF55874">
    <property type="entry name" value="ATPase domain of HSP90 chaperone/DNA topoisomerase II/histidine kinase"/>
    <property type="match status" value="1"/>
</dbReference>
<keyword evidence="3" id="KW-0902">Two-component regulatory system</keyword>
<keyword evidence="1" id="KW-0808">Transferase</keyword>
<dbReference type="InterPro" id="IPR011712">
    <property type="entry name" value="Sig_transdc_His_kin_sub3_dim/P"/>
</dbReference>
<dbReference type="InterPro" id="IPR011123">
    <property type="entry name" value="Y_Y_Y"/>
</dbReference>
<evidence type="ECO:0000256" key="4">
    <source>
        <dbReference type="SAM" id="Coils"/>
    </source>
</evidence>
<dbReference type="PANTHER" id="PTHR24421:SF62">
    <property type="entry name" value="SENSORY TRANSDUCTION HISTIDINE KINASE"/>
    <property type="match status" value="1"/>
</dbReference>
<dbReference type="SUPFAM" id="SSF63829">
    <property type="entry name" value="Calcium-dependent phosphotriesterase"/>
    <property type="match status" value="1"/>
</dbReference>
<protein>
    <submittedName>
        <fullName evidence="8">Signal transduction histidine kinase</fullName>
    </submittedName>
</protein>
<dbReference type="Pfam" id="PF07495">
    <property type="entry name" value="Y_Y_Y"/>
    <property type="match status" value="1"/>
</dbReference>
<keyword evidence="5" id="KW-1133">Transmembrane helix</keyword>
<dbReference type="InterPro" id="IPR050482">
    <property type="entry name" value="Sensor_HK_TwoCompSys"/>
</dbReference>
<keyword evidence="9" id="KW-1185">Reference proteome</keyword>
<reference evidence="8 9" key="1">
    <citation type="submission" date="2020-03" db="EMBL/GenBank/DDBJ databases">
        <title>Genomic Encyclopedia of Type Strains, Phase IV (KMG-IV): sequencing the most valuable type-strain genomes for metagenomic binning, comparative biology and taxonomic classification.</title>
        <authorList>
            <person name="Goeker M."/>
        </authorList>
    </citation>
    <scope>NUCLEOTIDE SEQUENCE [LARGE SCALE GENOMIC DNA]</scope>
    <source>
        <strain evidence="8 9">DSM 7225</strain>
    </source>
</reference>
<dbReference type="PANTHER" id="PTHR24421">
    <property type="entry name" value="NITRATE/NITRITE SENSOR PROTEIN NARX-RELATED"/>
    <property type="match status" value="1"/>
</dbReference>
<dbReference type="RefSeq" id="WP_125976522.1">
    <property type="nucleotide sequence ID" value="NZ_BAAADY010000023.1"/>
</dbReference>
<dbReference type="Gene3D" id="2.60.40.10">
    <property type="entry name" value="Immunoglobulins"/>
    <property type="match status" value="1"/>
</dbReference>
<keyword evidence="5" id="KW-0812">Transmembrane</keyword>
<dbReference type="AlphaFoldDB" id="A0A7X5XZS2"/>
<feature type="chain" id="PRO_5031547751" evidence="6">
    <location>
        <begin position="26"/>
        <end position="972"/>
    </location>
</feature>
<gene>
    <name evidence="8" type="ORF">GGR89_002743</name>
</gene>